<protein>
    <submittedName>
        <fullName evidence="1 2">Uncharacterized protein</fullName>
    </submittedName>
</protein>
<dbReference type="PaxDb" id="3218-PP1S76_123V6.1"/>
<reference evidence="1 3" key="2">
    <citation type="journal article" date="2018" name="Plant J.">
        <title>The Physcomitrella patens chromosome-scale assembly reveals moss genome structure and evolution.</title>
        <authorList>
            <person name="Lang D."/>
            <person name="Ullrich K.K."/>
            <person name="Murat F."/>
            <person name="Fuchs J."/>
            <person name="Jenkins J."/>
            <person name="Haas F.B."/>
            <person name="Piednoel M."/>
            <person name="Gundlach H."/>
            <person name="Van Bel M."/>
            <person name="Meyberg R."/>
            <person name="Vives C."/>
            <person name="Morata J."/>
            <person name="Symeonidi A."/>
            <person name="Hiss M."/>
            <person name="Muchero W."/>
            <person name="Kamisugi Y."/>
            <person name="Saleh O."/>
            <person name="Blanc G."/>
            <person name="Decker E.L."/>
            <person name="van Gessel N."/>
            <person name="Grimwood J."/>
            <person name="Hayes R.D."/>
            <person name="Graham S.W."/>
            <person name="Gunter L.E."/>
            <person name="McDaniel S.F."/>
            <person name="Hoernstein S.N.W."/>
            <person name="Larsson A."/>
            <person name="Li F.W."/>
            <person name="Perroud P.F."/>
            <person name="Phillips J."/>
            <person name="Ranjan P."/>
            <person name="Rokshar D.S."/>
            <person name="Rothfels C.J."/>
            <person name="Schneider L."/>
            <person name="Shu S."/>
            <person name="Stevenson D.W."/>
            <person name="Thummler F."/>
            <person name="Tillich M."/>
            <person name="Villarreal Aguilar J.C."/>
            <person name="Widiez T."/>
            <person name="Wong G.K."/>
            <person name="Wymore A."/>
            <person name="Zhang Y."/>
            <person name="Zimmer A.D."/>
            <person name="Quatrano R.S."/>
            <person name="Mayer K.F.X."/>
            <person name="Goodstein D."/>
            <person name="Casacuberta J.M."/>
            <person name="Vandepoele K."/>
            <person name="Reski R."/>
            <person name="Cuming A.C."/>
            <person name="Tuskan G.A."/>
            <person name="Maumus F."/>
            <person name="Salse J."/>
            <person name="Schmutz J."/>
            <person name="Rensing S.A."/>
        </authorList>
    </citation>
    <scope>NUCLEOTIDE SEQUENCE [LARGE SCALE GENOMIC DNA]</scope>
    <source>
        <strain evidence="2 3">cv. Gransden 2004</strain>
    </source>
</reference>
<keyword evidence="3" id="KW-1185">Reference proteome</keyword>
<evidence type="ECO:0000313" key="1">
    <source>
        <dbReference type="EMBL" id="PNR60870.1"/>
    </source>
</evidence>
<dbReference type="Gramene" id="Pp3c2_35230V3.2">
    <property type="protein sequence ID" value="PAC:32936825.CDS.1"/>
    <property type="gene ID" value="Pp3c2_35230"/>
</dbReference>
<name>A0A2K1L4B3_PHYPA</name>
<dbReference type="Gramene" id="Pp3c2_35230V3.1">
    <property type="protein sequence ID" value="PAC:32936824.CDS.1"/>
    <property type="gene ID" value="Pp3c2_35230"/>
</dbReference>
<proteinExistence type="predicted"/>
<dbReference type="EnsemblPlants" id="Pp3c2_35230V3.2">
    <property type="protein sequence ID" value="PAC:32936825.CDS.1"/>
    <property type="gene ID" value="Pp3c2_35230"/>
</dbReference>
<dbReference type="EMBL" id="ABEU02000002">
    <property type="protein sequence ID" value="PNR60870.1"/>
    <property type="molecule type" value="Genomic_DNA"/>
</dbReference>
<evidence type="ECO:0000313" key="2">
    <source>
        <dbReference type="EnsemblPlants" id="PAC:32936824.CDS.1"/>
    </source>
</evidence>
<reference evidence="2" key="3">
    <citation type="submission" date="2020-12" db="UniProtKB">
        <authorList>
            <consortium name="EnsemblPlants"/>
        </authorList>
    </citation>
    <scope>IDENTIFICATION</scope>
</reference>
<accession>A0A2K1L4B3</accession>
<dbReference type="Proteomes" id="UP000006727">
    <property type="component" value="Chromosome 2"/>
</dbReference>
<dbReference type="InParanoid" id="A0A2K1L4B3"/>
<dbReference type="AlphaFoldDB" id="A0A2K1L4B3"/>
<sequence>MLRIATVPPTSLLYSLLVTGVSESWTLRLWTLLYWGFKEQAGSYVSLGGVLFLVECRSIAGVSYVKFLLRCRQCSARG</sequence>
<organism evidence="1">
    <name type="scientific">Physcomitrium patens</name>
    <name type="common">Spreading-leaved earth moss</name>
    <name type="synonym">Physcomitrella patens</name>
    <dbReference type="NCBI Taxonomy" id="3218"/>
    <lineage>
        <taxon>Eukaryota</taxon>
        <taxon>Viridiplantae</taxon>
        <taxon>Streptophyta</taxon>
        <taxon>Embryophyta</taxon>
        <taxon>Bryophyta</taxon>
        <taxon>Bryophytina</taxon>
        <taxon>Bryopsida</taxon>
        <taxon>Funariidae</taxon>
        <taxon>Funariales</taxon>
        <taxon>Funariaceae</taxon>
        <taxon>Physcomitrium</taxon>
    </lineage>
</organism>
<reference evidence="1 3" key="1">
    <citation type="journal article" date="2008" name="Science">
        <title>The Physcomitrella genome reveals evolutionary insights into the conquest of land by plants.</title>
        <authorList>
            <person name="Rensing S."/>
            <person name="Lang D."/>
            <person name="Zimmer A."/>
            <person name="Terry A."/>
            <person name="Salamov A."/>
            <person name="Shapiro H."/>
            <person name="Nishiyama T."/>
            <person name="Perroud P.-F."/>
            <person name="Lindquist E."/>
            <person name="Kamisugi Y."/>
            <person name="Tanahashi T."/>
            <person name="Sakakibara K."/>
            <person name="Fujita T."/>
            <person name="Oishi K."/>
            <person name="Shin-I T."/>
            <person name="Kuroki Y."/>
            <person name="Toyoda A."/>
            <person name="Suzuki Y."/>
            <person name="Hashimoto A."/>
            <person name="Yamaguchi K."/>
            <person name="Sugano A."/>
            <person name="Kohara Y."/>
            <person name="Fujiyama A."/>
            <person name="Anterola A."/>
            <person name="Aoki S."/>
            <person name="Ashton N."/>
            <person name="Barbazuk W.B."/>
            <person name="Barker E."/>
            <person name="Bennetzen J."/>
            <person name="Bezanilla M."/>
            <person name="Blankenship R."/>
            <person name="Cho S.H."/>
            <person name="Dutcher S."/>
            <person name="Estelle M."/>
            <person name="Fawcett J.A."/>
            <person name="Gundlach H."/>
            <person name="Hanada K."/>
            <person name="Heyl A."/>
            <person name="Hicks K.A."/>
            <person name="Hugh J."/>
            <person name="Lohr M."/>
            <person name="Mayer K."/>
            <person name="Melkozernov A."/>
            <person name="Murata T."/>
            <person name="Nelson D."/>
            <person name="Pils B."/>
            <person name="Prigge M."/>
            <person name="Reiss B."/>
            <person name="Renner T."/>
            <person name="Rombauts S."/>
            <person name="Rushton P."/>
            <person name="Sanderfoot A."/>
            <person name="Schween G."/>
            <person name="Shiu S.-H."/>
            <person name="Stueber K."/>
            <person name="Theodoulou F.L."/>
            <person name="Tu H."/>
            <person name="Van de Peer Y."/>
            <person name="Verrier P.J."/>
            <person name="Waters E."/>
            <person name="Wood A."/>
            <person name="Yang L."/>
            <person name="Cove D."/>
            <person name="Cuming A."/>
            <person name="Hasebe M."/>
            <person name="Lucas S."/>
            <person name="Mishler D.B."/>
            <person name="Reski R."/>
            <person name="Grigoriev I."/>
            <person name="Quatrano R.S."/>
            <person name="Boore J.L."/>
        </authorList>
    </citation>
    <scope>NUCLEOTIDE SEQUENCE [LARGE SCALE GENOMIC DNA]</scope>
    <source>
        <strain evidence="2 3">cv. Gransden 2004</strain>
    </source>
</reference>
<gene>
    <name evidence="1" type="ORF">PHYPA_003663</name>
</gene>
<evidence type="ECO:0000313" key="3">
    <source>
        <dbReference type="Proteomes" id="UP000006727"/>
    </source>
</evidence>
<dbReference type="EnsemblPlants" id="Pp3c2_35230V3.1">
    <property type="protein sequence ID" value="PAC:32936824.CDS.1"/>
    <property type="gene ID" value="Pp3c2_35230"/>
</dbReference>